<reference evidence="2 3" key="1">
    <citation type="journal article" date="2020" name="Nature">
        <title>Bacterial chemolithoautotrophy via manganese oxidation.</title>
        <authorList>
            <person name="Yu H."/>
            <person name="Leadbetter J.R."/>
        </authorList>
    </citation>
    <scope>NUCLEOTIDE SEQUENCE [LARGE SCALE GENOMIC DNA]</scope>
    <source>
        <strain evidence="2 3">Mn-1</strain>
    </source>
</reference>
<organism evidence="2 3">
    <name type="scientific">Candidatus Manganitrophus noduliformans</name>
    <dbReference type="NCBI Taxonomy" id="2606439"/>
    <lineage>
        <taxon>Bacteria</taxon>
        <taxon>Pseudomonadati</taxon>
        <taxon>Nitrospirota</taxon>
        <taxon>Nitrospiria</taxon>
        <taxon>Candidatus Troglogloeales</taxon>
        <taxon>Candidatus Manganitrophaceae</taxon>
        <taxon>Candidatus Manganitrophus</taxon>
    </lineage>
</organism>
<keyword evidence="1" id="KW-0472">Membrane</keyword>
<dbReference type="Pfam" id="PF16074">
    <property type="entry name" value="PilW"/>
    <property type="match status" value="1"/>
</dbReference>
<accession>A0A7X6DRH4</accession>
<dbReference type="InterPro" id="IPR012902">
    <property type="entry name" value="N_methyl_site"/>
</dbReference>
<evidence type="ECO:0000313" key="2">
    <source>
        <dbReference type="EMBL" id="NKE72058.1"/>
    </source>
</evidence>
<dbReference type="Pfam" id="PF07963">
    <property type="entry name" value="N_methyl"/>
    <property type="match status" value="1"/>
</dbReference>
<dbReference type="NCBIfam" id="TIGR02532">
    <property type="entry name" value="IV_pilin_GFxxxE"/>
    <property type="match status" value="1"/>
</dbReference>
<dbReference type="InterPro" id="IPR032092">
    <property type="entry name" value="PilW"/>
</dbReference>
<dbReference type="AlphaFoldDB" id="A0A7X6DRH4"/>
<dbReference type="RefSeq" id="WP_168061382.1">
    <property type="nucleotide sequence ID" value="NZ_VTOW01000003.1"/>
</dbReference>
<feature type="transmembrane region" description="Helical" evidence="1">
    <location>
        <begin position="7"/>
        <end position="29"/>
    </location>
</feature>
<evidence type="ECO:0000256" key="1">
    <source>
        <dbReference type="SAM" id="Phobius"/>
    </source>
</evidence>
<evidence type="ECO:0000313" key="3">
    <source>
        <dbReference type="Proteomes" id="UP000534783"/>
    </source>
</evidence>
<dbReference type="PROSITE" id="PS00409">
    <property type="entry name" value="PROKAR_NTER_METHYL"/>
    <property type="match status" value="1"/>
</dbReference>
<comment type="caution">
    <text evidence="2">The sequence shown here is derived from an EMBL/GenBank/DDBJ whole genome shotgun (WGS) entry which is preliminary data.</text>
</comment>
<protein>
    <submittedName>
        <fullName evidence="2">Prepilin-type N-terminal cleavage/methylation domain-containing protein</fullName>
    </submittedName>
</protein>
<dbReference type="EMBL" id="VTOW01000003">
    <property type="protein sequence ID" value="NKE72058.1"/>
    <property type="molecule type" value="Genomic_DNA"/>
</dbReference>
<keyword evidence="3" id="KW-1185">Reference proteome</keyword>
<keyword evidence="1" id="KW-1133">Transmembrane helix</keyword>
<gene>
    <name evidence="2" type="ORF">MNODULE_15015</name>
</gene>
<sequence length="319" mass="33822">MNAKGFTLLELMIATVIAIVVSAAGYTFFTNTFNFSVVHKGNIEMQREIRIAIDLISREIRNAGFGVRHPLASNEIHPGATLNQIITAGNNADPDPSGVASKLDRISLWGGYQPVGTLTCAVPPCANPVAAEGATQILVQPSAGTNPTSPTVAGATITLEGFYVGTVTAISGPNGNGAYTLTLDSALNRDYSQNNSVLRLQQITYYVDVPDGETEPVLFRIDDGVLPGQRVASGIEDLQFAYLLNNGTAVNDPGAVATTVIPSIRAIRIGMLARAQNPNPKVNSISTRPALEDHAAGAAADRFHRRLTQKVTEVRNLGF</sequence>
<name>A0A7X6DRH4_9BACT</name>
<proteinExistence type="predicted"/>
<dbReference type="GO" id="GO:0043683">
    <property type="term" value="P:type IV pilus assembly"/>
    <property type="evidence" value="ECO:0007669"/>
    <property type="project" value="InterPro"/>
</dbReference>
<keyword evidence="1" id="KW-0812">Transmembrane</keyword>
<dbReference type="Proteomes" id="UP000534783">
    <property type="component" value="Unassembled WGS sequence"/>
</dbReference>